<dbReference type="Proteomes" id="UP000548867">
    <property type="component" value="Unassembled WGS sequence"/>
</dbReference>
<dbReference type="GO" id="GO:0032259">
    <property type="term" value="P:methylation"/>
    <property type="evidence" value="ECO:0007669"/>
    <property type="project" value="UniProtKB-KW"/>
</dbReference>
<keyword evidence="2" id="KW-0808">Transferase</keyword>
<feature type="domain" description="Methyltransferase type 11" evidence="1">
    <location>
        <begin position="40"/>
        <end position="124"/>
    </location>
</feature>
<protein>
    <submittedName>
        <fullName evidence="2">SAM-dependent methyltransferase</fullName>
    </submittedName>
</protein>
<dbReference type="GO" id="GO:0008168">
    <property type="term" value="F:methyltransferase activity"/>
    <property type="evidence" value="ECO:0007669"/>
    <property type="project" value="UniProtKB-KW"/>
</dbReference>
<comment type="caution">
    <text evidence="2">The sequence shown here is derived from an EMBL/GenBank/DDBJ whole genome shotgun (WGS) entry which is preliminary data.</text>
</comment>
<keyword evidence="2" id="KW-0489">Methyltransferase</keyword>
<dbReference type="SUPFAM" id="SSF53335">
    <property type="entry name" value="S-adenosyl-L-methionine-dependent methyltransferases"/>
    <property type="match status" value="1"/>
</dbReference>
<gene>
    <name evidence="2" type="ORF">GGR38_001330</name>
</gene>
<dbReference type="PANTHER" id="PTHR42912">
    <property type="entry name" value="METHYLTRANSFERASE"/>
    <property type="match status" value="1"/>
</dbReference>
<evidence type="ECO:0000259" key="1">
    <source>
        <dbReference type="Pfam" id="PF08241"/>
    </source>
</evidence>
<evidence type="ECO:0000313" key="3">
    <source>
        <dbReference type="Proteomes" id="UP000548867"/>
    </source>
</evidence>
<dbReference type="Gene3D" id="3.40.50.150">
    <property type="entry name" value="Vaccinia Virus protein VP39"/>
    <property type="match status" value="1"/>
</dbReference>
<dbReference type="InterPro" id="IPR029063">
    <property type="entry name" value="SAM-dependent_MTases_sf"/>
</dbReference>
<keyword evidence="3" id="KW-1185">Reference proteome</keyword>
<sequence>MHDSRRVSPSMWHTDWLQLAPLSKLIREQAGRLPKGASIVDLGCGDMPYASLLRGLGLDYRPADIDADAVAKGKLPIGPDGRVPLPDHSVDAILSAQVFEHVPDLDAYCAEIRRLLKPGGTLILSTHGSWFYHPHPEDHRRWTRTGLVLDLQTRGIVTEEMHSICGPLATTTMIRLTAFAFVLKKVPVVGPIIAGALAVVMNARAVVEDAVTPAAMRDDNACVYLVRAHVAV</sequence>
<dbReference type="RefSeq" id="WP_183623867.1">
    <property type="nucleotide sequence ID" value="NZ_JACIDX010000004.1"/>
</dbReference>
<dbReference type="AlphaFoldDB" id="A0A7W6G5N2"/>
<dbReference type="PANTHER" id="PTHR42912:SF80">
    <property type="entry name" value="METHYLTRANSFERASE DOMAIN-CONTAINING PROTEIN"/>
    <property type="match status" value="1"/>
</dbReference>
<organism evidence="2 3">
    <name type="scientific">Novosphingobium sediminicola</name>
    <dbReference type="NCBI Taxonomy" id="563162"/>
    <lineage>
        <taxon>Bacteria</taxon>
        <taxon>Pseudomonadati</taxon>
        <taxon>Pseudomonadota</taxon>
        <taxon>Alphaproteobacteria</taxon>
        <taxon>Sphingomonadales</taxon>
        <taxon>Sphingomonadaceae</taxon>
        <taxon>Novosphingobium</taxon>
    </lineage>
</organism>
<reference evidence="2 3" key="1">
    <citation type="submission" date="2020-08" db="EMBL/GenBank/DDBJ databases">
        <title>Genomic Encyclopedia of Type Strains, Phase IV (KMG-IV): sequencing the most valuable type-strain genomes for metagenomic binning, comparative biology and taxonomic classification.</title>
        <authorList>
            <person name="Goeker M."/>
        </authorList>
    </citation>
    <scope>NUCLEOTIDE SEQUENCE [LARGE SCALE GENOMIC DNA]</scope>
    <source>
        <strain evidence="2 3">DSM 27057</strain>
    </source>
</reference>
<evidence type="ECO:0000313" key="2">
    <source>
        <dbReference type="EMBL" id="MBB3954403.1"/>
    </source>
</evidence>
<proteinExistence type="predicted"/>
<dbReference type="InterPro" id="IPR013216">
    <property type="entry name" value="Methyltransf_11"/>
</dbReference>
<dbReference type="Pfam" id="PF08241">
    <property type="entry name" value="Methyltransf_11"/>
    <property type="match status" value="1"/>
</dbReference>
<dbReference type="InterPro" id="IPR050508">
    <property type="entry name" value="Methyltransf_Superfamily"/>
</dbReference>
<dbReference type="EMBL" id="JACIDX010000004">
    <property type="protein sequence ID" value="MBB3954403.1"/>
    <property type="molecule type" value="Genomic_DNA"/>
</dbReference>
<name>A0A7W6G5N2_9SPHN</name>
<dbReference type="CDD" id="cd02440">
    <property type="entry name" value="AdoMet_MTases"/>
    <property type="match status" value="1"/>
</dbReference>
<accession>A0A7W6G5N2</accession>